<evidence type="ECO:0000256" key="11">
    <source>
        <dbReference type="ARBA" id="ARBA00023136"/>
    </source>
</evidence>
<evidence type="ECO:0000256" key="9">
    <source>
        <dbReference type="ARBA" id="ARBA00022989"/>
    </source>
</evidence>
<name>H5Y067_9FIRM</name>
<dbReference type="InterPro" id="IPR051174">
    <property type="entry name" value="Cytochrome_c-type_ET"/>
</dbReference>
<dbReference type="GO" id="GO:0005886">
    <property type="term" value="C:plasma membrane"/>
    <property type="evidence" value="ECO:0007669"/>
    <property type="project" value="UniProtKB-SubCell"/>
</dbReference>
<keyword evidence="14" id="KW-1185">Reference proteome</keyword>
<evidence type="ECO:0000256" key="4">
    <source>
        <dbReference type="ARBA" id="ARBA00022475"/>
    </source>
</evidence>
<dbReference type="AlphaFoldDB" id="H5Y067"/>
<dbReference type="HOGENOM" id="CLU_096753_0_1_9"/>
<keyword evidence="7" id="KW-0479">Metal-binding</keyword>
<sequence>MSRKKKLVILSGALLLSFCLILLTKLPALGLDRPEFCGQCHVMDEQVGTFLHSAHSLGANCGDCHIPHSLVSGAMYKAYTGTKDVISVLADKDPYEIRISPIGRNIVQDNCLRCHGDLLQTVGDTSEDGGRYCFDCHRSTPHQK</sequence>
<dbReference type="Gene3D" id="1.10.3820.10">
    <property type="entry name" value="Di-heme elbow motif domain"/>
    <property type="match status" value="1"/>
</dbReference>
<dbReference type="OrthoDB" id="9791652at2"/>
<dbReference type="EMBL" id="CM001441">
    <property type="protein sequence ID" value="EHQ92046.1"/>
    <property type="molecule type" value="Genomic_DNA"/>
</dbReference>
<dbReference type="InterPro" id="IPR038266">
    <property type="entry name" value="NapC/NirT_cytc_sf"/>
</dbReference>
<keyword evidence="4" id="KW-1003">Cell membrane</keyword>
<evidence type="ECO:0000256" key="6">
    <source>
        <dbReference type="ARBA" id="ARBA00022692"/>
    </source>
</evidence>
<evidence type="ECO:0000313" key="13">
    <source>
        <dbReference type="EMBL" id="EHQ92046.1"/>
    </source>
</evidence>
<reference evidence="13 14" key="1">
    <citation type="submission" date="2011-11" db="EMBL/GenBank/DDBJ databases">
        <title>The Noncontiguous Finished genome of Desulfosporosinus youngiae DSM 17734.</title>
        <authorList>
            <consortium name="US DOE Joint Genome Institute (JGI-PGF)"/>
            <person name="Lucas S."/>
            <person name="Han J."/>
            <person name="Lapidus A."/>
            <person name="Cheng J.-F."/>
            <person name="Goodwin L."/>
            <person name="Pitluck S."/>
            <person name="Peters L."/>
            <person name="Ovchinnikova G."/>
            <person name="Lu M."/>
            <person name="Land M.L."/>
            <person name="Hauser L."/>
            <person name="Pester M."/>
            <person name="Spring S."/>
            <person name="Ollivier B."/>
            <person name="Rattei T."/>
            <person name="Klenk H.-P."/>
            <person name="Wagner M."/>
            <person name="Loy A."/>
            <person name="Woyke T.J."/>
        </authorList>
    </citation>
    <scope>NUCLEOTIDE SEQUENCE [LARGE SCALE GENOMIC DNA]</scope>
    <source>
        <strain evidence="13 14">DSM 17734</strain>
    </source>
</reference>
<dbReference type="PANTHER" id="PTHR30333">
    <property type="entry name" value="CYTOCHROME C-TYPE PROTEIN"/>
    <property type="match status" value="1"/>
</dbReference>
<evidence type="ECO:0000256" key="10">
    <source>
        <dbReference type="ARBA" id="ARBA00023004"/>
    </source>
</evidence>
<evidence type="ECO:0000256" key="8">
    <source>
        <dbReference type="ARBA" id="ARBA00022982"/>
    </source>
</evidence>
<keyword evidence="11" id="KW-0472">Membrane</keyword>
<dbReference type="eggNOG" id="COG3005">
    <property type="taxonomic scope" value="Bacteria"/>
</dbReference>
<dbReference type="SUPFAM" id="SSF48695">
    <property type="entry name" value="Multiheme cytochromes"/>
    <property type="match status" value="1"/>
</dbReference>
<keyword evidence="5" id="KW-0349">Heme</keyword>
<keyword evidence="3" id="KW-0813">Transport</keyword>
<evidence type="ECO:0000256" key="7">
    <source>
        <dbReference type="ARBA" id="ARBA00022723"/>
    </source>
</evidence>
<dbReference type="PANTHER" id="PTHR30333:SF1">
    <property type="entry name" value="CYTOCHROME C-TYPE PROTEIN NAPC"/>
    <property type="match status" value="1"/>
</dbReference>
<keyword evidence="10" id="KW-0408">Iron</keyword>
<dbReference type="Pfam" id="PF03264">
    <property type="entry name" value="Cytochrom_NNT"/>
    <property type="match status" value="1"/>
</dbReference>
<evidence type="ECO:0000256" key="3">
    <source>
        <dbReference type="ARBA" id="ARBA00022448"/>
    </source>
</evidence>
<evidence type="ECO:0000313" key="14">
    <source>
        <dbReference type="Proteomes" id="UP000005104"/>
    </source>
</evidence>
<proteinExistence type="inferred from homology"/>
<evidence type="ECO:0000259" key="12">
    <source>
        <dbReference type="Pfam" id="PF03264"/>
    </source>
</evidence>
<dbReference type="GO" id="GO:0009055">
    <property type="term" value="F:electron transfer activity"/>
    <property type="evidence" value="ECO:0007669"/>
    <property type="project" value="TreeGrafter"/>
</dbReference>
<dbReference type="STRING" id="768710.DesyoDRAFT_5112"/>
<keyword evidence="9" id="KW-1133">Transmembrane helix</keyword>
<evidence type="ECO:0000256" key="2">
    <source>
        <dbReference type="ARBA" id="ARBA00007395"/>
    </source>
</evidence>
<protein>
    <submittedName>
        <fullName evidence="13">Nitrate/TMAO reductase, membrane-bound tetraheme cytochrome c subunit</fullName>
    </submittedName>
</protein>
<dbReference type="InterPro" id="IPR036280">
    <property type="entry name" value="Multihaem_cyt_sf"/>
</dbReference>
<dbReference type="Proteomes" id="UP000005104">
    <property type="component" value="Chromosome"/>
</dbReference>
<comment type="subcellular location">
    <subcellularLocation>
        <location evidence="1">Cell membrane</location>
    </subcellularLocation>
</comment>
<gene>
    <name evidence="13" type="ORF">DesyoDRAFT_5112</name>
</gene>
<dbReference type="GO" id="GO:0046872">
    <property type="term" value="F:metal ion binding"/>
    <property type="evidence" value="ECO:0007669"/>
    <property type="project" value="UniProtKB-KW"/>
</dbReference>
<organism evidence="13 14">
    <name type="scientific">Desulfosporosinus youngiae DSM 17734</name>
    <dbReference type="NCBI Taxonomy" id="768710"/>
    <lineage>
        <taxon>Bacteria</taxon>
        <taxon>Bacillati</taxon>
        <taxon>Bacillota</taxon>
        <taxon>Clostridia</taxon>
        <taxon>Eubacteriales</taxon>
        <taxon>Desulfitobacteriaceae</taxon>
        <taxon>Desulfosporosinus</taxon>
    </lineage>
</organism>
<evidence type="ECO:0000256" key="5">
    <source>
        <dbReference type="ARBA" id="ARBA00022617"/>
    </source>
</evidence>
<feature type="domain" description="NapC/NirT cytochrome c N-terminal" evidence="12">
    <location>
        <begin position="5"/>
        <end position="91"/>
    </location>
</feature>
<dbReference type="InterPro" id="IPR005126">
    <property type="entry name" value="NapC/NirT_cyt_c_N"/>
</dbReference>
<comment type="similarity">
    <text evidence="2">Belongs to the NapC/NirT/NrfH family.</text>
</comment>
<dbReference type="RefSeq" id="WP_007787254.1">
    <property type="nucleotide sequence ID" value="NZ_CM001441.1"/>
</dbReference>
<evidence type="ECO:0000256" key="1">
    <source>
        <dbReference type="ARBA" id="ARBA00004236"/>
    </source>
</evidence>
<accession>H5Y067</accession>
<keyword evidence="8" id="KW-0249">Electron transport</keyword>
<dbReference type="GO" id="GO:0009061">
    <property type="term" value="P:anaerobic respiration"/>
    <property type="evidence" value="ECO:0007669"/>
    <property type="project" value="TreeGrafter"/>
</dbReference>
<keyword evidence="6" id="KW-0812">Transmembrane</keyword>